<dbReference type="PANTHER" id="PTHR47234:SF1">
    <property type="entry name" value="TONB-DEPENDENT RECEPTOR"/>
    <property type="match status" value="1"/>
</dbReference>
<gene>
    <name evidence="13" type="ORF">WAT24_08540</name>
</gene>
<keyword evidence="2 8" id="KW-0813">Transport</keyword>
<keyword evidence="5 9" id="KW-0798">TonB box</keyword>
<dbReference type="PROSITE" id="PS52016">
    <property type="entry name" value="TONB_DEPENDENT_REC_3"/>
    <property type="match status" value="1"/>
</dbReference>
<evidence type="ECO:0000256" key="3">
    <source>
        <dbReference type="ARBA" id="ARBA00022452"/>
    </source>
</evidence>
<sequence length="947" mass="103777">MLKTPIAVAVLMALAASPAFAHAQDAAGTSVQDQAGQSNESADKANAKRLQTVTVTGSLIPQTEIETATPVITITAQDLKVRGFTTVAEALQQSSFATGSVQGAQSSASFTQGAQTLSMFGLPVGFVKYLIDGRPMGNFPGLYNGSDAFNNLSGIPMDMVDHIDILPGGQSSLYGSDAIAGVINIVLKKHVDAPSVDARYGWRTGGGGADRRISFADGFSAGKFNLLAGAQLQSTQPIWGFDRGPTKQYFTHGTSAPTASRDFLVYSPFTGAYYFEDPNNCANVTGLFGGTEGMRTRSGGRTYCGSFFTPGYKTVSNDDKTANLYTHATFDVNDNLQLYGDLLYNYEEQKYSIGSNYIWWGTGVDFGAYYDPNLDDFVDLQRAFAPEDVGGFKSIMDKQYEHSYMLTLGGKGTFGQSNWDYDLAFTHSDDKLLSHNFQRFAGPIDNYFIQHVLGPQQGLDPYYGAYPVFTPDYAAFYQPISPADFASFTGYTDTHAKTWDNMLRGQLTNASLFSLPGGDAGIAVVLEGGNQGWSYVPDPRLLNGEVWGTTDVQGAGHRSRYAATTELRLPLLSQVTLDASGRYDNYKVGGENVNHGTYNLGLEYRPFESLLLRGRYGTAFKAPTLADEFQGLSGYYSFVPDYLNCARMGYDPSNISNCPAPYDSTQFFGQQAGNRDLQPITAKVWSYGFVWAPMSQMSFSVDYLHWDIDNEVNTQSVDQLSNTEYLCDIGTLDMNSPTCQNAFSQITRGTSTTPGLLGQIQQIYTPKVNVSNEQVNAITASFSYVQDIGRFGKLAFATSYSDVLKHTTQTYPTDPKVDVLRHPAAYPNGTDFKSKVNGSLTWTPNETWSATVYFNRYGSTPNYLASALDNYTDEGTGRLAPWILYNASVTYNPTRKLALSFLVNNVFNKMPPLDRSYPGTTGSPYNDNNYNVYGRAMYVEARYQFGD</sequence>
<dbReference type="InterPro" id="IPR000531">
    <property type="entry name" value="Beta-barrel_TonB"/>
</dbReference>
<dbReference type="Pfam" id="PF00593">
    <property type="entry name" value="TonB_dep_Rec_b-barrel"/>
    <property type="match status" value="1"/>
</dbReference>
<feature type="signal peptide" evidence="10">
    <location>
        <begin position="1"/>
        <end position="23"/>
    </location>
</feature>
<evidence type="ECO:0000256" key="8">
    <source>
        <dbReference type="PROSITE-ProRule" id="PRU01360"/>
    </source>
</evidence>
<evidence type="ECO:0000256" key="6">
    <source>
        <dbReference type="ARBA" id="ARBA00023136"/>
    </source>
</evidence>
<keyword evidence="10" id="KW-0732">Signal</keyword>
<organism evidence="13 14">
    <name type="scientific">Fulvimonas yonginensis</name>
    <dbReference type="NCBI Taxonomy" id="1495200"/>
    <lineage>
        <taxon>Bacteria</taxon>
        <taxon>Pseudomonadati</taxon>
        <taxon>Pseudomonadota</taxon>
        <taxon>Gammaproteobacteria</taxon>
        <taxon>Lysobacterales</taxon>
        <taxon>Rhodanobacteraceae</taxon>
        <taxon>Fulvimonas</taxon>
    </lineage>
</organism>
<dbReference type="PANTHER" id="PTHR47234">
    <property type="match status" value="1"/>
</dbReference>
<feature type="domain" description="TonB-dependent receptor plug" evidence="12">
    <location>
        <begin position="65"/>
        <end position="182"/>
    </location>
</feature>
<dbReference type="SUPFAM" id="SSF56935">
    <property type="entry name" value="Porins"/>
    <property type="match status" value="1"/>
</dbReference>
<evidence type="ECO:0000259" key="12">
    <source>
        <dbReference type="Pfam" id="PF07715"/>
    </source>
</evidence>
<evidence type="ECO:0000256" key="10">
    <source>
        <dbReference type="SAM" id="SignalP"/>
    </source>
</evidence>
<evidence type="ECO:0000259" key="11">
    <source>
        <dbReference type="Pfam" id="PF00593"/>
    </source>
</evidence>
<evidence type="ECO:0000313" key="13">
    <source>
        <dbReference type="EMBL" id="MEI7036803.1"/>
    </source>
</evidence>
<accession>A0ABU8JC00</accession>
<feature type="domain" description="TonB-dependent receptor-like beta-barrel" evidence="11">
    <location>
        <begin position="346"/>
        <end position="906"/>
    </location>
</feature>
<dbReference type="InterPro" id="IPR036942">
    <property type="entry name" value="Beta-barrel_TonB_sf"/>
</dbReference>
<evidence type="ECO:0000256" key="5">
    <source>
        <dbReference type="ARBA" id="ARBA00023077"/>
    </source>
</evidence>
<protein>
    <submittedName>
        <fullName evidence="13">TonB-dependent receptor</fullName>
    </submittedName>
</protein>
<comment type="similarity">
    <text evidence="8 9">Belongs to the TonB-dependent receptor family.</text>
</comment>
<dbReference type="EMBL" id="JBBBNY010000004">
    <property type="protein sequence ID" value="MEI7036803.1"/>
    <property type="molecule type" value="Genomic_DNA"/>
</dbReference>
<keyword evidence="4 8" id="KW-0812">Transmembrane</keyword>
<feature type="chain" id="PRO_5047103013" evidence="10">
    <location>
        <begin position="24"/>
        <end position="947"/>
    </location>
</feature>
<dbReference type="Gene3D" id="2.40.170.20">
    <property type="entry name" value="TonB-dependent receptor, beta-barrel domain"/>
    <property type="match status" value="1"/>
</dbReference>
<evidence type="ECO:0000256" key="2">
    <source>
        <dbReference type="ARBA" id="ARBA00022448"/>
    </source>
</evidence>
<comment type="caution">
    <text evidence="13">The sequence shown here is derived from an EMBL/GenBank/DDBJ whole genome shotgun (WGS) entry which is preliminary data.</text>
</comment>
<dbReference type="InterPro" id="IPR039426">
    <property type="entry name" value="TonB-dep_rcpt-like"/>
</dbReference>
<name>A0ABU8JC00_9GAMM</name>
<evidence type="ECO:0000256" key="1">
    <source>
        <dbReference type="ARBA" id="ARBA00004571"/>
    </source>
</evidence>
<dbReference type="RefSeq" id="WP_336807425.1">
    <property type="nucleotide sequence ID" value="NZ_JBBBNY010000004.1"/>
</dbReference>
<keyword evidence="7 8" id="KW-0998">Cell outer membrane</keyword>
<evidence type="ECO:0000256" key="7">
    <source>
        <dbReference type="ARBA" id="ARBA00023237"/>
    </source>
</evidence>
<keyword evidence="13" id="KW-0675">Receptor</keyword>
<proteinExistence type="inferred from homology"/>
<reference evidence="13 14" key="1">
    <citation type="journal article" date="2014" name="Int. J. Syst. Evol. Microbiol.">
        <title>Fulvimonas yonginensis sp. nov., isolated from greenhouse soil, and emended description of the genus Fulvimonas.</title>
        <authorList>
            <person name="Ahn J.H."/>
            <person name="Kim S.J."/>
            <person name="Weon H.Y."/>
            <person name="Hong S.B."/>
            <person name="Seok S.J."/>
            <person name="Kwon S.W."/>
        </authorList>
    </citation>
    <scope>NUCLEOTIDE SEQUENCE [LARGE SCALE GENOMIC DNA]</scope>
    <source>
        <strain evidence="13 14">KACC 16952</strain>
    </source>
</reference>
<keyword evidence="14" id="KW-1185">Reference proteome</keyword>
<dbReference type="InterPro" id="IPR037066">
    <property type="entry name" value="Plug_dom_sf"/>
</dbReference>
<evidence type="ECO:0000313" key="14">
    <source>
        <dbReference type="Proteomes" id="UP001381174"/>
    </source>
</evidence>
<dbReference type="Pfam" id="PF07715">
    <property type="entry name" value="Plug"/>
    <property type="match status" value="1"/>
</dbReference>
<dbReference type="InterPro" id="IPR012910">
    <property type="entry name" value="Plug_dom"/>
</dbReference>
<dbReference type="Proteomes" id="UP001381174">
    <property type="component" value="Unassembled WGS sequence"/>
</dbReference>
<keyword evidence="6 8" id="KW-0472">Membrane</keyword>
<dbReference type="Gene3D" id="2.170.130.10">
    <property type="entry name" value="TonB-dependent receptor, plug domain"/>
    <property type="match status" value="1"/>
</dbReference>
<keyword evidence="3 8" id="KW-1134">Transmembrane beta strand</keyword>
<comment type="subcellular location">
    <subcellularLocation>
        <location evidence="1 8">Cell outer membrane</location>
        <topology evidence="1 8">Multi-pass membrane protein</topology>
    </subcellularLocation>
</comment>
<evidence type="ECO:0000256" key="9">
    <source>
        <dbReference type="RuleBase" id="RU003357"/>
    </source>
</evidence>
<evidence type="ECO:0000256" key="4">
    <source>
        <dbReference type="ARBA" id="ARBA00022692"/>
    </source>
</evidence>